<keyword evidence="9" id="KW-0998">Cell outer membrane</keyword>
<dbReference type="InterPro" id="IPR001775">
    <property type="entry name" value="GspD/PilQ"/>
</dbReference>
<comment type="caution">
    <text evidence="16">The sequence shown here is derived from an EMBL/GenBank/DDBJ whole genome shotgun (WGS) entry which is preliminary data.</text>
</comment>
<evidence type="ECO:0000256" key="11">
    <source>
        <dbReference type="SAM" id="MobiDB-lite"/>
    </source>
</evidence>
<keyword evidence="17" id="KW-1185">Reference proteome</keyword>
<keyword evidence="4" id="KW-1134">Transmembrane beta strand</keyword>
<feature type="chain" id="PRO_5016331210" evidence="12">
    <location>
        <begin position="29"/>
        <end position="753"/>
    </location>
</feature>
<keyword evidence="6 12" id="KW-0732">Signal</keyword>
<dbReference type="NCBIfam" id="TIGR02517">
    <property type="entry name" value="type_II_gspD"/>
    <property type="match status" value="1"/>
</dbReference>
<evidence type="ECO:0000256" key="7">
    <source>
        <dbReference type="ARBA" id="ARBA00022927"/>
    </source>
</evidence>
<evidence type="ECO:0000256" key="4">
    <source>
        <dbReference type="ARBA" id="ARBA00022452"/>
    </source>
</evidence>
<protein>
    <submittedName>
        <fullName evidence="16">Type II secretion system protein GspD</fullName>
    </submittedName>
</protein>
<evidence type="ECO:0000256" key="9">
    <source>
        <dbReference type="ARBA" id="ARBA00023237"/>
    </source>
</evidence>
<feature type="compositionally biased region" description="Polar residues" evidence="11">
    <location>
        <begin position="659"/>
        <end position="677"/>
    </location>
</feature>
<dbReference type="GO" id="GO:0015627">
    <property type="term" value="C:type II protein secretion system complex"/>
    <property type="evidence" value="ECO:0007669"/>
    <property type="project" value="InterPro"/>
</dbReference>
<feature type="domain" description="NolW-like" evidence="14">
    <location>
        <begin position="204"/>
        <end position="270"/>
    </location>
</feature>
<feature type="domain" description="GspD-like N0" evidence="15">
    <location>
        <begin position="33"/>
        <end position="103"/>
    </location>
</feature>
<evidence type="ECO:0000256" key="8">
    <source>
        <dbReference type="ARBA" id="ARBA00023136"/>
    </source>
</evidence>
<organism evidence="16 17">
    <name type="scientific">Leucothrix arctica</name>
    <dbReference type="NCBI Taxonomy" id="1481894"/>
    <lineage>
        <taxon>Bacteria</taxon>
        <taxon>Pseudomonadati</taxon>
        <taxon>Pseudomonadota</taxon>
        <taxon>Gammaproteobacteria</taxon>
        <taxon>Thiotrichales</taxon>
        <taxon>Thiotrichaceae</taxon>
        <taxon>Leucothrix</taxon>
    </lineage>
</organism>
<dbReference type="Pfam" id="PF03958">
    <property type="entry name" value="Secretin_N"/>
    <property type="match status" value="3"/>
</dbReference>
<comment type="similarity">
    <text evidence="2">Belongs to the bacterial secretin family. GSP D subfamily.</text>
</comment>
<evidence type="ECO:0000256" key="12">
    <source>
        <dbReference type="SAM" id="SignalP"/>
    </source>
</evidence>
<dbReference type="InterPro" id="IPR049371">
    <property type="entry name" value="GspD-like_N0"/>
</dbReference>
<evidence type="ECO:0000256" key="5">
    <source>
        <dbReference type="ARBA" id="ARBA00022692"/>
    </source>
</evidence>
<reference evidence="16 17" key="1">
    <citation type="submission" date="2018-05" db="EMBL/GenBank/DDBJ databases">
        <title>Leucothrix arctica sp. nov., isolated from Arctic seawater.</title>
        <authorList>
            <person name="Choi A."/>
            <person name="Baek K."/>
        </authorList>
    </citation>
    <scope>NUCLEOTIDE SEQUENCE [LARGE SCALE GENOMIC DNA]</scope>
    <source>
        <strain evidence="16 17">IMCC9719</strain>
    </source>
</reference>
<evidence type="ECO:0000256" key="2">
    <source>
        <dbReference type="ARBA" id="ARBA00006980"/>
    </source>
</evidence>
<proteinExistence type="inferred from homology"/>
<dbReference type="Proteomes" id="UP000245506">
    <property type="component" value="Unassembled WGS sequence"/>
</dbReference>
<gene>
    <name evidence="16" type="primary">gspD</name>
    <name evidence="16" type="ORF">DKT75_04290</name>
</gene>
<feature type="domain" description="NolW-like" evidence="14">
    <location>
        <begin position="278"/>
        <end position="356"/>
    </location>
</feature>
<dbReference type="EMBL" id="QGKL01000012">
    <property type="protein sequence ID" value="PWQ98353.1"/>
    <property type="molecule type" value="Genomic_DNA"/>
</dbReference>
<feature type="region of interest" description="Disordered" evidence="11">
    <location>
        <begin position="619"/>
        <end position="641"/>
    </location>
</feature>
<evidence type="ECO:0000259" key="13">
    <source>
        <dbReference type="Pfam" id="PF00263"/>
    </source>
</evidence>
<evidence type="ECO:0000259" key="15">
    <source>
        <dbReference type="Pfam" id="PF21305"/>
    </source>
</evidence>
<dbReference type="PRINTS" id="PR00811">
    <property type="entry name" value="BCTERIALGSPD"/>
</dbReference>
<dbReference type="GO" id="GO:0015628">
    <property type="term" value="P:protein secretion by the type II secretion system"/>
    <property type="evidence" value="ECO:0007669"/>
    <property type="project" value="InterPro"/>
</dbReference>
<dbReference type="InterPro" id="IPR050810">
    <property type="entry name" value="Bact_Secretion_Sys_Channel"/>
</dbReference>
<dbReference type="Pfam" id="PF00263">
    <property type="entry name" value="Secretin"/>
    <property type="match status" value="1"/>
</dbReference>
<evidence type="ECO:0000259" key="14">
    <source>
        <dbReference type="Pfam" id="PF03958"/>
    </source>
</evidence>
<dbReference type="InterPro" id="IPR005644">
    <property type="entry name" value="NolW-like"/>
</dbReference>
<dbReference type="PANTHER" id="PTHR30332">
    <property type="entry name" value="PROBABLE GENERAL SECRETION PATHWAY PROTEIN D"/>
    <property type="match status" value="1"/>
</dbReference>
<dbReference type="PANTHER" id="PTHR30332:SF24">
    <property type="entry name" value="SECRETIN GSPD-RELATED"/>
    <property type="match status" value="1"/>
</dbReference>
<keyword evidence="8" id="KW-0472">Membrane</keyword>
<evidence type="ECO:0000256" key="10">
    <source>
        <dbReference type="RuleBase" id="RU004004"/>
    </source>
</evidence>
<accession>A0A317CLN0</accession>
<keyword evidence="5" id="KW-0812">Transmembrane</keyword>
<keyword evidence="3 10" id="KW-0813">Transport</keyword>
<comment type="subcellular location">
    <subcellularLocation>
        <location evidence="1 10">Cell outer membrane</location>
    </subcellularLocation>
</comment>
<evidence type="ECO:0000256" key="6">
    <source>
        <dbReference type="ARBA" id="ARBA00022729"/>
    </source>
</evidence>
<dbReference type="InterPro" id="IPR038591">
    <property type="entry name" value="NolW-like_sf"/>
</dbReference>
<evidence type="ECO:0000256" key="3">
    <source>
        <dbReference type="ARBA" id="ARBA00022448"/>
    </source>
</evidence>
<feature type="compositionally biased region" description="Low complexity" evidence="11">
    <location>
        <begin position="735"/>
        <end position="753"/>
    </location>
</feature>
<evidence type="ECO:0000313" key="16">
    <source>
        <dbReference type="EMBL" id="PWQ98353.1"/>
    </source>
</evidence>
<dbReference type="GO" id="GO:0009279">
    <property type="term" value="C:cell outer membrane"/>
    <property type="evidence" value="ECO:0007669"/>
    <property type="project" value="UniProtKB-SubCell"/>
</dbReference>
<dbReference type="InterPro" id="IPR004846">
    <property type="entry name" value="T2SS/T3SS_dom"/>
</dbReference>
<dbReference type="InterPro" id="IPR013356">
    <property type="entry name" value="T2SS_GspD"/>
</dbReference>
<name>A0A317CLN0_9GAMM</name>
<keyword evidence="7" id="KW-0653">Protein transport</keyword>
<dbReference type="RefSeq" id="WP_109822194.1">
    <property type="nucleotide sequence ID" value="NZ_QGKL01000012.1"/>
</dbReference>
<feature type="signal peptide" evidence="12">
    <location>
        <begin position="1"/>
        <end position="28"/>
    </location>
</feature>
<feature type="region of interest" description="Disordered" evidence="11">
    <location>
        <begin position="721"/>
        <end position="753"/>
    </location>
</feature>
<dbReference type="AlphaFoldDB" id="A0A317CLN0"/>
<dbReference type="OrthoDB" id="9775455at2"/>
<feature type="domain" description="Type II/III secretion system secretin-like" evidence="13">
    <location>
        <begin position="435"/>
        <end position="597"/>
    </location>
</feature>
<dbReference type="Gene3D" id="3.30.1370.120">
    <property type="match status" value="3"/>
</dbReference>
<sequence length="753" mass="81952">MKSELKTCLKSLTLSIGLLLGASSSVQAESYNLNLRDGDLQAFVSLISTATGKNFVLDKQVRGQKITIVTGREIDEDELYKLFLSVLQVHGLAAVEAGGITKIIPANKSKYQAVPVVEERTGIPEIDKKIIKREPDALVTKVIKAEHVPVANMVPILRPMISPTGHLQGYTPSNSIVVTDTIANIDKVTKLVRRMDTPDQDEMEVVILRFASAAELVKTIQALQGTTQQKGVVAKYKVSADTRTNSLLVSGSSSGRKQVKDIVRRLDRPKIKTAEESTQVVYLRYAKAEDLAKVLTTTTANTVSAEATAKGGAGTQKAKVTITADDSTNALIITAEPDVHRNLAEVIKRLDIRRAQVMVEAVIAEVSLGLSHELGLQLGSYDPDGGSGLLSSGFDNSSFSVANALSGTFPTTSGLLLGIGGGTIGNSQWGAVLNALQGDVSSNILSTPTIVTMDNVEASMVVGQNVPFVTGTTTSDSTDNPFQTIERKDVGITLKVTPQINAGSSIMMNLEQEVSSISESSVATDVITNTRSFTTQVMVEDGQMLVIGGLIEDKYDDNMQKVPILGDLPFIGKAFRSTTRTKTQQNLMVFIHPVIMRDVLSADSYTLEKYNDIRGIQRNSDLTSRGTGDIRAKQFPDNPNSLLAQGAVTERQQQLQSYAEETQRQSNTQTHSYNGNAAPQVRRATKPLTTQQRQQIAKQREREQRLAVEAKRRRAVQINQERVAANQRRRDAVTRQNQLREQQARQRAAQANN</sequence>
<feature type="compositionally biased region" description="Polar residues" evidence="11">
    <location>
        <begin position="687"/>
        <end position="697"/>
    </location>
</feature>
<dbReference type="Pfam" id="PF21305">
    <property type="entry name" value="type_II_gspD_N0"/>
    <property type="match status" value="1"/>
</dbReference>
<evidence type="ECO:0000313" key="17">
    <source>
        <dbReference type="Proteomes" id="UP000245506"/>
    </source>
</evidence>
<evidence type="ECO:0000256" key="1">
    <source>
        <dbReference type="ARBA" id="ARBA00004442"/>
    </source>
</evidence>
<feature type="domain" description="NolW-like" evidence="14">
    <location>
        <begin position="140"/>
        <end position="199"/>
    </location>
</feature>
<feature type="region of interest" description="Disordered" evidence="11">
    <location>
        <begin position="659"/>
        <end position="703"/>
    </location>
</feature>